<dbReference type="Proteomes" id="UP001199469">
    <property type="component" value="Unassembled WGS sequence"/>
</dbReference>
<reference evidence="2 3" key="1">
    <citation type="submission" date="2021-11" db="EMBL/GenBank/DDBJ databases">
        <title>Draft genome sequence of Actinomycetospora sp. SF1 isolated from the rhizosphere soil.</title>
        <authorList>
            <person name="Duangmal K."/>
            <person name="Chantavorakit T."/>
        </authorList>
    </citation>
    <scope>NUCLEOTIDE SEQUENCE [LARGE SCALE GENOMIC DNA]</scope>
    <source>
        <strain evidence="2 3">TBRC 5722</strain>
    </source>
</reference>
<gene>
    <name evidence="2" type="ORF">LQ327_07095</name>
</gene>
<evidence type="ECO:0000313" key="3">
    <source>
        <dbReference type="Proteomes" id="UP001199469"/>
    </source>
</evidence>
<keyword evidence="3" id="KW-1185">Reference proteome</keyword>
<protein>
    <submittedName>
        <fullName evidence="2">Uncharacterized protein</fullName>
    </submittedName>
</protein>
<name>A0ABS8P6W0_9PSEU</name>
<sequence length="137" mass="14621">MTNLFQVDTPVDATAINAVTTGHVAPVMAWEDGPNGRRPGSTPELDEATGAPFQIIDVMLPLGRDERPELFGVRFASHEVPDLPAYSPVELVGLRMKVRGSRQGKGVDVTFTADAVRPAGPQRTARKAPETTTSEAA</sequence>
<evidence type="ECO:0000313" key="2">
    <source>
        <dbReference type="EMBL" id="MCD2193151.1"/>
    </source>
</evidence>
<dbReference type="EMBL" id="JAJNDB010000001">
    <property type="protein sequence ID" value="MCD2193151.1"/>
    <property type="molecule type" value="Genomic_DNA"/>
</dbReference>
<feature type="region of interest" description="Disordered" evidence="1">
    <location>
        <begin position="30"/>
        <end position="49"/>
    </location>
</feature>
<accession>A0ABS8P6W0</accession>
<evidence type="ECO:0000256" key="1">
    <source>
        <dbReference type="SAM" id="MobiDB-lite"/>
    </source>
</evidence>
<feature type="region of interest" description="Disordered" evidence="1">
    <location>
        <begin position="103"/>
        <end position="137"/>
    </location>
</feature>
<proteinExistence type="predicted"/>
<comment type="caution">
    <text evidence="2">The sequence shown here is derived from an EMBL/GenBank/DDBJ whole genome shotgun (WGS) entry which is preliminary data.</text>
</comment>
<organism evidence="2 3">
    <name type="scientific">Actinomycetospora endophytica</name>
    <dbReference type="NCBI Taxonomy" id="2291215"/>
    <lineage>
        <taxon>Bacteria</taxon>
        <taxon>Bacillati</taxon>
        <taxon>Actinomycetota</taxon>
        <taxon>Actinomycetes</taxon>
        <taxon>Pseudonocardiales</taxon>
        <taxon>Pseudonocardiaceae</taxon>
        <taxon>Actinomycetospora</taxon>
    </lineage>
</organism>
<dbReference type="RefSeq" id="WP_230730852.1">
    <property type="nucleotide sequence ID" value="NZ_JAJNDB010000001.1"/>
</dbReference>